<evidence type="ECO:0000256" key="2">
    <source>
        <dbReference type="ARBA" id="ARBA00004613"/>
    </source>
</evidence>
<comment type="subcellular location">
    <subcellularLocation>
        <location evidence="1">Membrane</location>
    </subcellularLocation>
    <subcellularLocation>
        <location evidence="2">Secreted</location>
    </subcellularLocation>
</comment>
<dbReference type="STRING" id="658167.SAMN04488135_10743"/>
<evidence type="ECO:0000256" key="6">
    <source>
        <dbReference type="ARBA" id="ARBA00022837"/>
    </source>
</evidence>
<dbReference type="Gene3D" id="2.150.10.10">
    <property type="entry name" value="Serralysin-like metalloprotease, C-terminal"/>
    <property type="match status" value="6"/>
</dbReference>
<dbReference type="PANTHER" id="PTHR38340:SF1">
    <property type="entry name" value="S-LAYER PROTEIN"/>
    <property type="match status" value="1"/>
</dbReference>
<keyword evidence="5" id="KW-0677">Repeat</keyword>
<evidence type="ECO:0000256" key="8">
    <source>
        <dbReference type="ARBA" id="ARBA00023136"/>
    </source>
</evidence>
<dbReference type="InterPro" id="IPR010566">
    <property type="entry name" value="Haemolys_ca-bd"/>
</dbReference>
<evidence type="ECO:0000256" key="7">
    <source>
        <dbReference type="ARBA" id="ARBA00023026"/>
    </source>
</evidence>
<gene>
    <name evidence="10" type="ORF">SAMN04488135_10743</name>
</gene>
<evidence type="ECO:0000313" key="11">
    <source>
        <dbReference type="Proteomes" id="UP000184226"/>
    </source>
</evidence>
<keyword evidence="6" id="KW-0106">Calcium</keyword>
<dbReference type="PRINTS" id="PR00313">
    <property type="entry name" value="CABNDNGRPT"/>
</dbReference>
<dbReference type="PANTHER" id="PTHR38340">
    <property type="entry name" value="S-LAYER PROTEIN"/>
    <property type="match status" value="1"/>
</dbReference>
<keyword evidence="8" id="KW-0472">Membrane</keyword>
<accession>A0A1M5XQH7</accession>
<reference evidence="10 11" key="1">
    <citation type="submission" date="2016-11" db="EMBL/GenBank/DDBJ databases">
        <authorList>
            <person name="Jaros S."/>
            <person name="Januszkiewicz K."/>
            <person name="Wedrychowicz H."/>
        </authorList>
    </citation>
    <scope>NUCLEOTIDE SEQUENCE [LARGE SCALE GENOMIC DNA]</scope>
    <source>
        <strain evidence="10 11">CGMCC 1.10190</strain>
    </source>
</reference>
<dbReference type="InterPro" id="IPR050557">
    <property type="entry name" value="RTX_toxin/Mannuronan_C5-epim"/>
</dbReference>
<evidence type="ECO:0000256" key="1">
    <source>
        <dbReference type="ARBA" id="ARBA00004370"/>
    </source>
</evidence>
<dbReference type="InterPro" id="IPR001343">
    <property type="entry name" value="Hemolysn_Ca-bd"/>
</dbReference>
<proteinExistence type="predicted"/>
<keyword evidence="11" id="KW-1185">Reference proteome</keyword>
<dbReference type="InterPro" id="IPR011049">
    <property type="entry name" value="Serralysin-like_metalloprot_C"/>
</dbReference>
<sequence>MSDEQYKLAPQDVIKIQEFLEAENYVGAYAHIRGIVDDALKKPLVPSEKANLEGLATWYAIAYHVNSNDGSFWSEYVRGASGRIVQLHEKTLTEFAFNKASNDLAGLLLNLIIENGTLPSVKETVQADAKNMQTQFQVPEWTWPGTLTDFLFLGGDHVTMPLEQSFIESLRAYGLSLEGASAGTARVIGSTMVDLEMAIRDGFVDGLPGLQRALQQYEETGEPLLGIGFGSAGTINVDLFQRGTSFTIDPKNLTHIGLNEKAQLTFRLTLQDAQGEWGPSLVCRPDGSVTAAVLGEGVLDIPLGSSIRIDGQSLAVSMQGETLSGSCVLQRDTLSVRWVNGNGDFSFGYTTELFGNGTSYQIHVDGQTYAGDADSIDESVRDGLQRKMLALASEEKGSWLHTIGERLGLIPEGRGTAAENADGLRLMADRIDNGNMSNHWYFATLGAGVVRRLQAAWSQMGAISQVLSSIRQSTWLGARGAPSIISVDILGFGPGTMTPYAISPMVMSAGSAAGQGEASTKWLPNQAAVAHAEYVFQGYASMALGQAQALQQMFNQNQHDFSGVSGAIQGWMQTQRYRTSQGYINPLMPVPDMTLITMYDSSNRTATSSAGRDMAQWLAGTVAMDITAQAAIGAMQQGLNGVIRSGTDAVVANMTGGDADRYQALGAASLAGGALGTALDRFLDAYGQFLMLNQHLDGLGVELNKLVPVNFDATRHLADGSTFYSPGDAAFAAAAFDAYALALQYAADRKVIIDQLLGVFAQSSGYTSVYLGNADQQTTLGSGFNLMLANRGNQSFVLSDHVDHLLLSSTSGNTILSGFQTGTSGDQVQIAGVGDRVHLKRVSGGLELTTDIGGKQVLLLGADIDQFDLFANLAGVTTVSFQNDNAAGTRSLRGALLFDGLVHVNELIASNYGDTLIGGAWNTILRGGVGNDTLVVTGTGYTMDGGAGADTVSYAEAGRAVAASLSSGSDNLGSTLANIEHLTGSAWNDQLTGNGGGNRLDGGAGDDLLIGGGGNDVYRFGRDHGVDTVRNGIAANGGASALIQLAPGVAARDLWFERQDNDLRVRILGTDDVLVIQDWYQDAFRKVAVLELEGGLRIDAAGIESLAQAMQAWHAANPDFDPQIALRVPAGLEADAYYRTDIDLPQVGEAIDVSLETRQFYQSGKTAASVNAVNAIVSAMSSNRQQVESLYAAAQQQAQAVTPDIHQGRRYVYRYTRNDMAGEFISRSNWSWQTLNPLTGRPSYVVSYVELTSADPGRFYYNRKVTSNQTSESISLQEGPANQVTALISQGGQLRDSFASILPFADRFGAALQGRQAALASAVQANAAPTAGNDATARNGAGDSASALWNALKGYESYVSTLATLQGLLGANWQLLQDAAPPATYRNVNGTIWYQYETTFYSSVDSAKYQALLSLQQQAQTAHDQALQQANGLIVALAGWDNFQQAHYAAQGQVIQAGAGGDLLIAGSGGARRLVGGAGRDTFLFAESASGQVDDVLGFATGLTADRLWLLRSSDDRAYLTQGTSGLEIAYTTAGGQAARIRLNGVTLADLSVYENLIGIRTVDFSRMTAKVSINLDSLTSRAHDGYVHVDSLTGTGYDDVLLGDARDNVLRGGAGNDRLAGGAGNNTLDGGAGTDTVDYAGAVAGVVVDLSAGTASNGFGGTDSLASIENVTGSVHADRITGNALANVLRGGTGDDTLDGGGGDDILYGGSGRSTLIGGLGNDTFYVDSAYDLVVERSGEGIDHVVASVSYTLADHVENLTLAGSHAIHGTGNDGDNTLVGNAAANILIGGGGNDMLNGGAGDDILQGGAGNDSYVIARGNGMDRIVEDDATVGNTDTVVFSTDVAFDQLWFRRIGDDLEVRIIGTGDGAIVSGWYLGGQHRVESFLASPGKELSWEQVESLVAAMAALPMPALGQTVLPAAQAQALQAALAAGWRTEIVPPVVLTGGDGDDFLQGGAGNDTLIGGAGNDLLFGNGGNDLLIGGAGGDFYSVDFGGGMDRIVEDDVDEGSFDKDLVYLEAWYDELWFSRVGDDLEMRMIGTDDGVIVSDWYLGERYRVEEFHGPGYILREAQVDTVVTALATVAKPTPGQASLSAAQYDVLYSVSPALWRDAFDGRELDARYGNLWQIGGSGDDTLIGNPWAGSILQGGGGNDTYYIYAFNDTAFEQAGEGIDHAVASISYVLRENVEHLTLVGGQDINGTGNNADNILVGNAGANVLSGGAGNDILNGQGGSDILRGGAGDDHYVVMPGDGVDTILQDDALPGDTDSVVFAGGTQASQLWFSRSGNNLDIRIIGTGSGATINNWYLGGQYQVDRFQTTDGEVLLDTQVDNLVQAMAAFAPPASGQTTLPPAYQTALAPVIAANWQ</sequence>
<dbReference type="Proteomes" id="UP000184226">
    <property type="component" value="Unassembled WGS sequence"/>
</dbReference>
<dbReference type="InterPro" id="IPR003995">
    <property type="entry name" value="RTX_toxin_determinant-A"/>
</dbReference>
<evidence type="ECO:0000256" key="5">
    <source>
        <dbReference type="ARBA" id="ARBA00022737"/>
    </source>
</evidence>
<keyword evidence="7" id="KW-0843">Virulence</keyword>
<dbReference type="GO" id="GO:0090729">
    <property type="term" value="F:toxin activity"/>
    <property type="evidence" value="ECO:0007669"/>
    <property type="project" value="UniProtKB-KW"/>
</dbReference>
<dbReference type="GO" id="GO:0005509">
    <property type="term" value="F:calcium ion binding"/>
    <property type="evidence" value="ECO:0007669"/>
    <property type="project" value="InterPro"/>
</dbReference>
<dbReference type="Pfam" id="PF00353">
    <property type="entry name" value="HemolysinCabind"/>
    <property type="match status" value="7"/>
</dbReference>
<evidence type="ECO:0000313" key="10">
    <source>
        <dbReference type="EMBL" id="SHI01513.1"/>
    </source>
</evidence>
<evidence type="ECO:0000259" key="9">
    <source>
        <dbReference type="Pfam" id="PF06594"/>
    </source>
</evidence>
<name>A0A1M5XQH7_9BURK</name>
<organism evidence="10 11">
    <name type="scientific">Pollutimonas bauzanensis</name>
    <dbReference type="NCBI Taxonomy" id="658167"/>
    <lineage>
        <taxon>Bacteria</taxon>
        <taxon>Pseudomonadati</taxon>
        <taxon>Pseudomonadota</taxon>
        <taxon>Betaproteobacteria</taxon>
        <taxon>Burkholderiales</taxon>
        <taxon>Alcaligenaceae</taxon>
        <taxon>Pollutimonas</taxon>
    </lineage>
</organism>
<dbReference type="PROSITE" id="PS00330">
    <property type="entry name" value="HEMOLYSIN_CALCIUM"/>
    <property type="match status" value="4"/>
</dbReference>
<evidence type="ECO:0000256" key="3">
    <source>
        <dbReference type="ARBA" id="ARBA00022525"/>
    </source>
</evidence>
<keyword evidence="3" id="KW-0964">Secreted</keyword>
<dbReference type="Pfam" id="PF06594">
    <property type="entry name" value="HCBP_related"/>
    <property type="match status" value="1"/>
</dbReference>
<evidence type="ECO:0000256" key="4">
    <source>
        <dbReference type="ARBA" id="ARBA00022656"/>
    </source>
</evidence>
<dbReference type="PRINTS" id="PR01488">
    <property type="entry name" value="RTXTOXINA"/>
</dbReference>
<feature type="domain" description="Haemolysin-type calcium binding-related" evidence="9">
    <location>
        <begin position="2289"/>
        <end position="2326"/>
    </location>
</feature>
<dbReference type="InterPro" id="IPR018511">
    <property type="entry name" value="Hemolysin-typ_Ca-bd_CS"/>
</dbReference>
<dbReference type="SUPFAM" id="SSF51120">
    <property type="entry name" value="beta-Roll"/>
    <property type="match status" value="8"/>
</dbReference>
<dbReference type="EMBL" id="FQXE01000007">
    <property type="protein sequence ID" value="SHI01513.1"/>
    <property type="molecule type" value="Genomic_DNA"/>
</dbReference>
<dbReference type="GO" id="GO:0005576">
    <property type="term" value="C:extracellular region"/>
    <property type="evidence" value="ECO:0007669"/>
    <property type="project" value="UniProtKB-SubCell"/>
</dbReference>
<keyword evidence="4" id="KW-0800">Toxin</keyword>
<dbReference type="GO" id="GO:0016020">
    <property type="term" value="C:membrane"/>
    <property type="evidence" value="ECO:0007669"/>
    <property type="project" value="UniProtKB-SubCell"/>
</dbReference>
<protein>
    <submittedName>
        <fullName evidence="10">Ca2+-binding protein, RTX toxin-related</fullName>
    </submittedName>
</protein>